<reference evidence="1" key="1">
    <citation type="submission" date="2018-05" db="EMBL/GenBank/DDBJ databases">
        <authorList>
            <person name="Lanie J.A."/>
            <person name="Ng W.-L."/>
            <person name="Kazmierczak K.M."/>
            <person name="Andrzejewski T.M."/>
            <person name="Davidsen T.M."/>
            <person name="Wayne K.J."/>
            <person name="Tettelin H."/>
            <person name="Glass J.I."/>
            <person name="Rusch D."/>
            <person name="Podicherti R."/>
            <person name="Tsui H.-C.T."/>
            <person name="Winkler M.E."/>
        </authorList>
    </citation>
    <scope>NUCLEOTIDE SEQUENCE</scope>
</reference>
<proteinExistence type="predicted"/>
<gene>
    <name evidence="1" type="ORF">METZ01_LOCUS396959</name>
</gene>
<sequence length="44" mass="4974">MPLVTPTLPKKIAIDSRIIVRNRKGTPLIGWVYHGSKGVKWWCG</sequence>
<dbReference type="AlphaFoldDB" id="A0A382VDJ0"/>
<name>A0A382VDJ0_9ZZZZ</name>
<organism evidence="1">
    <name type="scientific">marine metagenome</name>
    <dbReference type="NCBI Taxonomy" id="408172"/>
    <lineage>
        <taxon>unclassified sequences</taxon>
        <taxon>metagenomes</taxon>
        <taxon>ecological metagenomes</taxon>
    </lineage>
</organism>
<evidence type="ECO:0000313" key="1">
    <source>
        <dbReference type="EMBL" id="SVD44105.1"/>
    </source>
</evidence>
<accession>A0A382VDJ0</accession>
<dbReference type="EMBL" id="UINC01150841">
    <property type="protein sequence ID" value="SVD44105.1"/>
    <property type="molecule type" value="Genomic_DNA"/>
</dbReference>
<protein>
    <submittedName>
        <fullName evidence="1">Uncharacterized protein</fullName>
    </submittedName>
</protein>